<gene>
    <name evidence="2" type="ORF">ISG29_11400</name>
</gene>
<evidence type="ECO:0000313" key="2">
    <source>
        <dbReference type="EMBL" id="MBF4162297.1"/>
    </source>
</evidence>
<comment type="caution">
    <text evidence="2">The sequence shown here is derived from an EMBL/GenBank/DDBJ whole genome shotgun (WGS) entry which is preliminary data.</text>
</comment>
<keyword evidence="1" id="KW-1133">Transmembrane helix</keyword>
<dbReference type="AlphaFoldDB" id="A0A930UYY4"/>
<accession>A0A930UYY4</accession>
<keyword evidence="3" id="KW-1185">Reference proteome</keyword>
<name>A0A930UYY4_9ACTN</name>
<keyword evidence="1" id="KW-0472">Membrane</keyword>
<protein>
    <submittedName>
        <fullName evidence="2">Uncharacterized protein</fullName>
    </submittedName>
</protein>
<reference evidence="2" key="1">
    <citation type="submission" date="2020-11" db="EMBL/GenBank/DDBJ databases">
        <title>Nocardioides sp. CBS4Y-1, whole genome shotgun sequence.</title>
        <authorList>
            <person name="Tuo L."/>
        </authorList>
    </citation>
    <scope>NUCLEOTIDE SEQUENCE</scope>
    <source>
        <strain evidence="2">CBS4Y-1</strain>
    </source>
</reference>
<evidence type="ECO:0000313" key="3">
    <source>
        <dbReference type="Proteomes" id="UP000656804"/>
    </source>
</evidence>
<organism evidence="2 3">
    <name type="scientific">Nocardioides acrostichi</name>
    <dbReference type="NCBI Taxonomy" id="2784339"/>
    <lineage>
        <taxon>Bacteria</taxon>
        <taxon>Bacillati</taxon>
        <taxon>Actinomycetota</taxon>
        <taxon>Actinomycetes</taxon>
        <taxon>Propionibacteriales</taxon>
        <taxon>Nocardioidaceae</taxon>
        <taxon>Nocardioides</taxon>
    </lineage>
</organism>
<proteinExistence type="predicted"/>
<feature type="transmembrane region" description="Helical" evidence="1">
    <location>
        <begin position="156"/>
        <end position="174"/>
    </location>
</feature>
<keyword evidence="1" id="KW-0812">Transmembrane</keyword>
<dbReference type="Proteomes" id="UP000656804">
    <property type="component" value="Unassembled WGS sequence"/>
</dbReference>
<dbReference type="RefSeq" id="WP_194503525.1">
    <property type="nucleotide sequence ID" value="NZ_JADIVZ010000004.1"/>
</dbReference>
<dbReference type="EMBL" id="JADIVZ010000004">
    <property type="protein sequence ID" value="MBF4162297.1"/>
    <property type="molecule type" value="Genomic_DNA"/>
</dbReference>
<sequence length="486" mass="50753">MSRRDDDLAADFAAYVASRRPALVRATALLGVPVGHAALLVDAVLDRARRDWANVRDDRDPDDALWSQIRLLHSHDETPWWEREPAASHPTLDVLGPSERAALVWETLAPTAMPDPSPSHRAVLDAAGAMPVPEPAPGRPSLAVAPPARRRTLRGLAALLAGLVVVGGVSWWVSRPGAVAPEPPLTHVEVRRQSDDVGIVWYAAERLHLLGGVADVPDLVAAVGMGRGAVYVDTLDRVVHIDARGRRTLLGRTDAAVGLRASPTFGWVAFATPDEVLEVVDVSSGAIVGEQQLAVTSRAEVNDGGRGGDGPAVSIVRFSGALLAYVDADGNHVWDLEAGQVSGSGLESGPLLDQVANSAVYQVAPDRLLIEQNYTASLTAPGVGAELSPRAQFVLTRVPNGGPNGPVSVLRAGEGGQAELGRLPAEGVLDARFTGAVEVTLLVGDPDDPTDATPGAVSVVRCQIGLRSCGPVTSVLGPDSAAFLAR</sequence>
<evidence type="ECO:0000256" key="1">
    <source>
        <dbReference type="SAM" id="Phobius"/>
    </source>
</evidence>